<evidence type="ECO:0000259" key="13">
    <source>
        <dbReference type="PROSITE" id="PS50885"/>
    </source>
</evidence>
<feature type="domain" description="Histidine kinase" evidence="12">
    <location>
        <begin position="216"/>
        <end position="432"/>
    </location>
</feature>
<evidence type="ECO:0000256" key="2">
    <source>
        <dbReference type="ARBA" id="ARBA00004236"/>
    </source>
</evidence>
<proteinExistence type="predicted"/>
<comment type="subcellular location">
    <subcellularLocation>
        <location evidence="2">Cell membrane</location>
    </subcellularLocation>
</comment>
<dbReference type="Pfam" id="PF00512">
    <property type="entry name" value="HisKA"/>
    <property type="match status" value="1"/>
</dbReference>
<dbReference type="InterPro" id="IPR036890">
    <property type="entry name" value="HATPase_C_sf"/>
</dbReference>
<dbReference type="CDD" id="cd00082">
    <property type="entry name" value="HisKA"/>
    <property type="match status" value="1"/>
</dbReference>
<evidence type="ECO:0000313" key="14">
    <source>
        <dbReference type="EMBL" id="QOR47012.1"/>
    </source>
</evidence>
<sequence length="441" mass="47075">MLQETRSIVYEQADSIASRLAGGEPVAGILQSAISMQNELQIVTYTGGKARAVTSDFSLLPDTPVIDIPPSGVGQAQVTVAGSAFQAVGVRVPAEGPSALSHGVIVAAPIDSQLATLCWAVLLVSGVSLLASAFVTIVVYRSVKRSLQPVRQMSADVQAIAGRTQVRDAVVDRHALSKRIRVPVSRDEISDLALTLNDMLASLEASEVARGQFVSDASHELRSPIATLRAHVDTAPAATTPGGDEAAVVETRLVNAELDRLAGLVNDMLTLAKTEGKPGGGEELDGADVVMDEARRLRAMGVPTEVYLDYAPVFAHPGSMRHIVRNLADNAARHTVGWVRLGVENVERVPFAQGTGWMAIHVDNECDPIPEVDRERVFERFVRLEEHRGSQGGSGLGLAIARTLARTFAGELTAGDDGHGNCRFTLWMPRYDVDIAADEEE</sequence>
<dbReference type="PROSITE" id="PS50885">
    <property type="entry name" value="HAMP"/>
    <property type="match status" value="1"/>
</dbReference>
<dbReference type="SMART" id="SM00388">
    <property type="entry name" value="HisKA"/>
    <property type="match status" value="1"/>
</dbReference>
<dbReference type="PANTHER" id="PTHR45436:SF5">
    <property type="entry name" value="SENSOR HISTIDINE KINASE TRCS"/>
    <property type="match status" value="1"/>
</dbReference>
<keyword evidence="8 11" id="KW-1133">Transmembrane helix</keyword>
<evidence type="ECO:0000259" key="12">
    <source>
        <dbReference type="PROSITE" id="PS50109"/>
    </source>
</evidence>
<keyword evidence="7 14" id="KW-0418">Kinase</keyword>
<dbReference type="EC" id="2.7.13.3" evidence="3"/>
<name>A0A7M1QY48_9ACTO</name>
<dbReference type="Pfam" id="PF00672">
    <property type="entry name" value="HAMP"/>
    <property type="match status" value="1"/>
</dbReference>
<accession>A0A7M1QY48</accession>
<dbReference type="InterPro" id="IPR003661">
    <property type="entry name" value="HisK_dim/P_dom"/>
</dbReference>
<evidence type="ECO:0000256" key="7">
    <source>
        <dbReference type="ARBA" id="ARBA00022777"/>
    </source>
</evidence>
<dbReference type="SUPFAM" id="SSF55874">
    <property type="entry name" value="ATPase domain of HSP90 chaperone/DNA topoisomerase II/histidine kinase"/>
    <property type="match status" value="1"/>
</dbReference>
<evidence type="ECO:0000256" key="11">
    <source>
        <dbReference type="SAM" id="Phobius"/>
    </source>
</evidence>
<feature type="domain" description="HAMP" evidence="13">
    <location>
        <begin position="144"/>
        <end position="208"/>
    </location>
</feature>
<organism evidence="14 15">
    <name type="scientific">Trueperella pecoris</name>
    <dbReference type="NCBI Taxonomy" id="2733571"/>
    <lineage>
        <taxon>Bacteria</taxon>
        <taxon>Bacillati</taxon>
        <taxon>Actinomycetota</taxon>
        <taxon>Actinomycetes</taxon>
        <taxon>Actinomycetales</taxon>
        <taxon>Actinomycetaceae</taxon>
        <taxon>Trueperella</taxon>
    </lineage>
</organism>
<evidence type="ECO:0000256" key="6">
    <source>
        <dbReference type="ARBA" id="ARBA00022692"/>
    </source>
</evidence>
<dbReference type="InterPro" id="IPR050428">
    <property type="entry name" value="TCS_sensor_his_kinase"/>
</dbReference>
<evidence type="ECO:0000256" key="9">
    <source>
        <dbReference type="ARBA" id="ARBA00023012"/>
    </source>
</evidence>
<dbReference type="Gene3D" id="1.10.287.130">
    <property type="match status" value="1"/>
</dbReference>
<dbReference type="InterPro" id="IPR005467">
    <property type="entry name" value="His_kinase_dom"/>
</dbReference>
<evidence type="ECO:0000313" key="15">
    <source>
        <dbReference type="Proteomes" id="UP000594961"/>
    </source>
</evidence>
<dbReference type="Proteomes" id="UP000594961">
    <property type="component" value="Chromosome"/>
</dbReference>
<keyword evidence="6 11" id="KW-0812">Transmembrane</keyword>
<keyword evidence="10 11" id="KW-0472">Membrane</keyword>
<dbReference type="PANTHER" id="PTHR45436">
    <property type="entry name" value="SENSOR HISTIDINE KINASE YKOH"/>
    <property type="match status" value="1"/>
</dbReference>
<dbReference type="Pfam" id="PF02518">
    <property type="entry name" value="HATPase_c"/>
    <property type="match status" value="1"/>
</dbReference>
<evidence type="ECO:0000256" key="8">
    <source>
        <dbReference type="ARBA" id="ARBA00022989"/>
    </source>
</evidence>
<protein>
    <recommendedName>
        <fullName evidence="3">histidine kinase</fullName>
        <ecNumber evidence="3">2.7.13.3</ecNumber>
    </recommendedName>
</protein>
<feature type="transmembrane region" description="Helical" evidence="11">
    <location>
        <begin position="119"/>
        <end position="143"/>
    </location>
</feature>
<gene>
    <name evidence="14" type="ORF">INS90_06935</name>
</gene>
<dbReference type="InterPro" id="IPR036097">
    <property type="entry name" value="HisK_dim/P_sf"/>
</dbReference>
<keyword evidence="4" id="KW-0597">Phosphoprotein</keyword>
<dbReference type="PRINTS" id="PR00344">
    <property type="entry name" value="BCTRLSENSOR"/>
</dbReference>
<comment type="catalytic activity">
    <reaction evidence="1">
        <text>ATP + protein L-histidine = ADP + protein N-phospho-L-histidine.</text>
        <dbReference type="EC" id="2.7.13.3"/>
    </reaction>
</comment>
<evidence type="ECO:0000256" key="10">
    <source>
        <dbReference type="ARBA" id="ARBA00023136"/>
    </source>
</evidence>
<dbReference type="InterPro" id="IPR004358">
    <property type="entry name" value="Sig_transdc_His_kin-like_C"/>
</dbReference>
<evidence type="ECO:0000256" key="3">
    <source>
        <dbReference type="ARBA" id="ARBA00012438"/>
    </source>
</evidence>
<dbReference type="CDD" id="cd06225">
    <property type="entry name" value="HAMP"/>
    <property type="match status" value="1"/>
</dbReference>
<dbReference type="Gene3D" id="6.10.340.10">
    <property type="match status" value="1"/>
</dbReference>
<dbReference type="PROSITE" id="PS50109">
    <property type="entry name" value="HIS_KIN"/>
    <property type="match status" value="1"/>
</dbReference>
<dbReference type="InterPro" id="IPR003660">
    <property type="entry name" value="HAMP_dom"/>
</dbReference>
<dbReference type="RefSeq" id="WP_197552103.1">
    <property type="nucleotide sequence ID" value="NZ_CP063212.1"/>
</dbReference>
<evidence type="ECO:0000256" key="4">
    <source>
        <dbReference type="ARBA" id="ARBA00022553"/>
    </source>
</evidence>
<dbReference type="GO" id="GO:0005886">
    <property type="term" value="C:plasma membrane"/>
    <property type="evidence" value="ECO:0007669"/>
    <property type="project" value="UniProtKB-SubCell"/>
</dbReference>
<reference evidence="14 15" key="1">
    <citation type="submission" date="2020-10" db="EMBL/GenBank/DDBJ databases">
        <title>Trueperella pecoris sp. nov. isolated from bovine and porcine specimens.</title>
        <authorList>
            <person name="Schoenecker L."/>
            <person name="Schnydrig P."/>
            <person name="Brodard I."/>
            <person name="Thomann A."/>
            <person name="Hemphill A."/>
            <person name="Rodriguez-Campos S."/>
            <person name="Perreten V."/>
            <person name="Jores J."/>
            <person name="Kittl S."/>
        </authorList>
    </citation>
    <scope>NUCLEOTIDE SEQUENCE [LARGE SCALE GENOMIC DNA]</scope>
    <source>
        <strain evidence="14 15">19OD0592</strain>
    </source>
</reference>
<evidence type="ECO:0000256" key="5">
    <source>
        <dbReference type="ARBA" id="ARBA00022679"/>
    </source>
</evidence>
<dbReference type="EMBL" id="CP063212">
    <property type="protein sequence ID" value="QOR47012.1"/>
    <property type="molecule type" value="Genomic_DNA"/>
</dbReference>
<dbReference type="SMART" id="SM00304">
    <property type="entry name" value="HAMP"/>
    <property type="match status" value="1"/>
</dbReference>
<keyword evidence="9" id="KW-0902">Two-component regulatory system</keyword>
<dbReference type="GO" id="GO:0000155">
    <property type="term" value="F:phosphorelay sensor kinase activity"/>
    <property type="evidence" value="ECO:0007669"/>
    <property type="project" value="InterPro"/>
</dbReference>
<dbReference type="SMART" id="SM00387">
    <property type="entry name" value="HATPase_c"/>
    <property type="match status" value="1"/>
</dbReference>
<dbReference type="SUPFAM" id="SSF47384">
    <property type="entry name" value="Homodimeric domain of signal transducing histidine kinase"/>
    <property type="match status" value="1"/>
</dbReference>
<keyword evidence="5" id="KW-0808">Transferase</keyword>
<evidence type="ECO:0000256" key="1">
    <source>
        <dbReference type="ARBA" id="ARBA00000085"/>
    </source>
</evidence>
<dbReference type="AlphaFoldDB" id="A0A7M1QY48"/>
<dbReference type="Gene3D" id="3.30.565.10">
    <property type="entry name" value="Histidine kinase-like ATPase, C-terminal domain"/>
    <property type="match status" value="1"/>
</dbReference>
<dbReference type="InterPro" id="IPR003594">
    <property type="entry name" value="HATPase_dom"/>
</dbReference>